<evidence type="ECO:0000313" key="1">
    <source>
        <dbReference type="EMBL" id="KAH7904032.1"/>
    </source>
</evidence>
<name>A0ACB7ZT33_9AGAM</name>
<evidence type="ECO:0000313" key="2">
    <source>
        <dbReference type="Proteomes" id="UP000790377"/>
    </source>
</evidence>
<dbReference type="EMBL" id="MU268639">
    <property type="protein sequence ID" value="KAH7904032.1"/>
    <property type="molecule type" value="Genomic_DNA"/>
</dbReference>
<organism evidence="1 2">
    <name type="scientific">Hygrophoropsis aurantiaca</name>
    <dbReference type="NCBI Taxonomy" id="72124"/>
    <lineage>
        <taxon>Eukaryota</taxon>
        <taxon>Fungi</taxon>
        <taxon>Dikarya</taxon>
        <taxon>Basidiomycota</taxon>
        <taxon>Agaricomycotina</taxon>
        <taxon>Agaricomycetes</taxon>
        <taxon>Agaricomycetidae</taxon>
        <taxon>Boletales</taxon>
        <taxon>Coniophorineae</taxon>
        <taxon>Hygrophoropsidaceae</taxon>
        <taxon>Hygrophoropsis</taxon>
    </lineage>
</organism>
<accession>A0ACB7ZT33</accession>
<gene>
    <name evidence="1" type="ORF">BJ138DRAFT_1019702</name>
</gene>
<reference evidence="1" key="1">
    <citation type="journal article" date="2021" name="New Phytol.">
        <title>Evolutionary innovations through gain and loss of genes in the ectomycorrhizal Boletales.</title>
        <authorList>
            <person name="Wu G."/>
            <person name="Miyauchi S."/>
            <person name="Morin E."/>
            <person name="Kuo A."/>
            <person name="Drula E."/>
            <person name="Varga T."/>
            <person name="Kohler A."/>
            <person name="Feng B."/>
            <person name="Cao Y."/>
            <person name="Lipzen A."/>
            <person name="Daum C."/>
            <person name="Hundley H."/>
            <person name="Pangilinan J."/>
            <person name="Johnson J."/>
            <person name="Barry K."/>
            <person name="LaButti K."/>
            <person name="Ng V."/>
            <person name="Ahrendt S."/>
            <person name="Min B."/>
            <person name="Choi I.G."/>
            <person name="Park H."/>
            <person name="Plett J.M."/>
            <person name="Magnuson J."/>
            <person name="Spatafora J.W."/>
            <person name="Nagy L.G."/>
            <person name="Henrissat B."/>
            <person name="Grigoriev I.V."/>
            <person name="Yang Z.L."/>
            <person name="Xu J."/>
            <person name="Martin F.M."/>
        </authorList>
    </citation>
    <scope>NUCLEOTIDE SEQUENCE</scope>
    <source>
        <strain evidence="1">ATCC 28755</strain>
    </source>
</reference>
<dbReference type="Proteomes" id="UP000790377">
    <property type="component" value="Unassembled WGS sequence"/>
</dbReference>
<keyword evidence="2" id="KW-1185">Reference proteome</keyword>
<protein>
    <submittedName>
        <fullName evidence="1">Uncharacterized protein</fullName>
    </submittedName>
</protein>
<proteinExistence type="predicted"/>
<sequence>MGPRPPSICNFCGQAGHFMRECPVCAGMIAAGKCRRDQMGRIVLPSGAQVSRELAGNNFAERIEEYHRLNPNQHARGQLMFSIQNPIPTPPSTAANMFKLSTSERRAHLERELDQLNAMEIYEMQTRAGRQRNRDPAPEAPPARIQHPYAAAKDGVQAPAKGKQPVVPPPKESAIRRAEAMKNLPPIYDKEIARKVYQRYLEATVPITLAEMLSLAPEVRSQNRDDVTTKRAPANKTGEVAAMLQAEVEDVLPFLQESDDEAEEQRVGATVIPCPVEMAMRDINASEESRTVHVAKESSALRAIYPVIDNNMRVECVVDAGSQIIAMSEAVCHQLSLSYDPTIILNMQSANGEVDQSLGLA</sequence>
<comment type="caution">
    <text evidence="1">The sequence shown here is derived from an EMBL/GenBank/DDBJ whole genome shotgun (WGS) entry which is preliminary data.</text>
</comment>